<comment type="caution">
    <text evidence="1">The sequence shown here is derived from an EMBL/GenBank/DDBJ whole genome shotgun (WGS) entry which is preliminary data.</text>
</comment>
<protein>
    <submittedName>
        <fullName evidence="1">Uncharacterized protein</fullName>
    </submittedName>
</protein>
<sequence length="158" mass="17228">MKPFVFFPALLVSLAVANPMPSPDSMAAPSQCVTATNAKGLLHLPLVTSIVKACYVLSIKTFGQKGSKLKSGGKKPPPPKGKRPAEVDNPDDLESDDEHLLYKMSTQEQDFENMFFGAIKSALQDGNMMPADDEDEIDQYLREMMWEAMASASNDAAE</sequence>
<evidence type="ECO:0000313" key="1">
    <source>
        <dbReference type="EMBL" id="KAJ2975160.1"/>
    </source>
</evidence>
<reference evidence="1" key="1">
    <citation type="submission" date="2022-08" db="EMBL/GenBank/DDBJ databases">
        <title>Genome Sequence of Lecanicillium fungicola.</title>
        <authorList>
            <person name="Buettner E."/>
        </authorList>
    </citation>
    <scope>NUCLEOTIDE SEQUENCE</scope>
    <source>
        <strain evidence="1">Babe33</strain>
    </source>
</reference>
<name>A0ACC1N815_9HYPO</name>
<evidence type="ECO:0000313" key="2">
    <source>
        <dbReference type="Proteomes" id="UP001143910"/>
    </source>
</evidence>
<keyword evidence="2" id="KW-1185">Reference proteome</keyword>
<organism evidence="1 2">
    <name type="scientific">Zarea fungicola</name>
    <dbReference type="NCBI Taxonomy" id="93591"/>
    <lineage>
        <taxon>Eukaryota</taxon>
        <taxon>Fungi</taxon>
        <taxon>Dikarya</taxon>
        <taxon>Ascomycota</taxon>
        <taxon>Pezizomycotina</taxon>
        <taxon>Sordariomycetes</taxon>
        <taxon>Hypocreomycetidae</taxon>
        <taxon>Hypocreales</taxon>
        <taxon>Cordycipitaceae</taxon>
        <taxon>Zarea</taxon>
    </lineage>
</organism>
<dbReference type="Proteomes" id="UP001143910">
    <property type="component" value="Unassembled WGS sequence"/>
</dbReference>
<gene>
    <name evidence="1" type="ORF">NQ176_g5675</name>
</gene>
<accession>A0ACC1N815</accession>
<proteinExistence type="predicted"/>
<dbReference type="EMBL" id="JANJQO010000741">
    <property type="protein sequence ID" value="KAJ2975160.1"/>
    <property type="molecule type" value="Genomic_DNA"/>
</dbReference>